<dbReference type="AlphaFoldDB" id="A0A139I5V0"/>
<evidence type="ECO:0000256" key="1">
    <source>
        <dbReference type="SAM" id="MobiDB-lite"/>
    </source>
</evidence>
<sequence length="120" mass="12950">MSLRVENVILVPARTTVKSSATPKTLTRPQTVSTAKGLAKNVAGALSPIAIKSAAQKLEAVHSRPARFWSTAVQSTMAIAFAVTFVMVDCVRAIPNNPERAQKFRAQNPDRAQILRAQNP</sequence>
<keyword evidence="3" id="KW-1185">Reference proteome</keyword>
<dbReference type="EMBL" id="LFZO01000288">
    <property type="protein sequence ID" value="KXT10066.1"/>
    <property type="molecule type" value="Genomic_DNA"/>
</dbReference>
<evidence type="ECO:0000313" key="2">
    <source>
        <dbReference type="EMBL" id="KXT10066.1"/>
    </source>
</evidence>
<protein>
    <submittedName>
        <fullName evidence="2">Uncharacterized protein</fullName>
    </submittedName>
</protein>
<dbReference type="Proteomes" id="UP000073492">
    <property type="component" value="Unassembled WGS sequence"/>
</dbReference>
<reference evidence="2 3" key="1">
    <citation type="submission" date="2015-07" db="EMBL/GenBank/DDBJ databases">
        <title>Comparative genomics of the Sigatoka disease complex on banana suggests a link between parallel evolutionary changes in Pseudocercospora fijiensis and Pseudocercospora eumusae and increased virulence on the banana host.</title>
        <authorList>
            <person name="Chang T.-C."/>
            <person name="Salvucci A."/>
            <person name="Crous P.W."/>
            <person name="Stergiopoulos I."/>
        </authorList>
    </citation>
    <scope>NUCLEOTIDE SEQUENCE [LARGE SCALE GENOMIC DNA]</scope>
    <source>
        <strain evidence="2 3">CBS 116634</strain>
    </source>
</reference>
<feature type="region of interest" description="Disordered" evidence="1">
    <location>
        <begin position="101"/>
        <end position="120"/>
    </location>
</feature>
<accession>A0A139I5V0</accession>
<organism evidence="2 3">
    <name type="scientific">Pseudocercospora musae</name>
    <dbReference type="NCBI Taxonomy" id="113226"/>
    <lineage>
        <taxon>Eukaryota</taxon>
        <taxon>Fungi</taxon>
        <taxon>Dikarya</taxon>
        <taxon>Ascomycota</taxon>
        <taxon>Pezizomycotina</taxon>
        <taxon>Dothideomycetes</taxon>
        <taxon>Dothideomycetidae</taxon>
        <taxon>Mycosphaerellales</taxon>
        <taxon>Mycosphaerellaceae</taxon>
        <taxon>Pseudocercospora</taxon>
    </lineage>
</organism>
<name>A0A139I5V0_9PEZI</name>
<comment type="caution">
    <text evidence="2">The sequence shown here is derived from an EMBL/GenBank/DDBJ whole genome shotgun (WGS) entry which is preliminary data.</text>
</comment>
<evidence type="ECO:0000313" key="3">
    <source>
        <dbReference type="Proteomes" id="UP000073492"/>
    </source>
</evidence>
<gene>
    <name evidence="2" type="ORF">AC579_2469</name>
</gene>
<proteinExistence type="predicted"/>